<dbReference type="AlphaFoldDB" id="A0A428MIN5"/>
<sequence length="212" mass="22153">MKKRVMLWAALAGVLLTGQMGLTQQKTAVKSKTSTKTAMAQWTPEVQQTLGVSANGFTAAGLNKLTKAQLTAVLASAKLDPKKSLLTCSTEATPGKVHVLLKVAGHDATPVVVSQIQQSVGALSGVELVDAPTAADIALHVVIQEQTMGTRTIGFTASYVTGTPCVQEVGDKKTDVELKGQLGVYTNPKSAGVAQDLATMLDQELKPLRGTQ</sequence>
<comment type="caution">
    <text evidence="2">The sequence shown here is derived from an EMBL/GenBank/DDBJ whole genome shotgun (WGS) entry which is preliminary data.</text>
</comment>
<dbReference type="RefSeq" id="WP_125485306.1">
    <property type="nucleotide sequence ID" value="NZ_RSDW01000001.1"/>
</dbReference>
<evidence type="ECO:0000256" key="1">
    <source>
        <dbReference type="SAM" id="SignalP"/>
    </source>
</evidence>
<reference evidence="2 3" key="1">
    <citation type="submission" date="2018-12" db="EMBL/GenBank/DDBJ databases">
        <title>Sequencing of bacterial isolates from soil warming experiment in Harvard Forest, Massachusetts, USA.</title>
        <authorList>
            <person name="Deangelis K."/>
        </authorList>
    </citation>
    <scope>NUCLEOTIDE SEQUENCE [LARGE SCALE GENOMIC DNA]</scope>
    <source>
        <strain evidence="2 3">EB153</strain>
    </source>
</reference>
<keyword evidence="3" id="KW-1185">Reference proteome</keyword>
<protein>
    <submittedName>
        <fullName evidence="2">Uncharacterized protein</fullName>
    </submittedName>
</protein>
<dbReference type="OrthoDB" id="119596at2"/>
<evidence type="ECO:0000313" key="2">
    <source>
        <dbReference type="EMBL" id="RSL16736.1"/>
    </source>
</evidence>
<feature type="signal peptide" evidence="1">
    <location>
        <begin position="1"/>
        <end position="22"/>
    </location>
</feature>
<organism evidence="2 3">
    <name type="scientific">Edaphobacter aggregans</name>
    <dbReference type="NCBI Taxonomy" id="570835"/>
    <lineage>
        <taxon>Bacteria</taxon>
        <taxon>Pseudomonadati</taxon>
        <taxon>Acidobacteriota</taxon>
        <taxon>Terriglobia</taxon>
        <taxon>Terriglobales</taxon>
        <taxon>Acidobacteriaceae</taxon>
        <taxon>Edaphobacter</taxon>
    </lineage>
</organism>
<accession>A0A428MIN5</accession>
<gene>
    <name evidence="2" type="ORF">EDE15_2259</name>
</gene>
<keyword evidence="1" id="KW-0732">Signal</keyword>
<proteinExistence type="predicted"/>
<feature type="chain" id="PRO_5019294132" evidence="1">
    <location>
        <begin position="23"/>
        <end position="212"/>
    </location>
</feature>
<name>A0A428MIN5_9BACT</name>
<dbReference type="Proteomes" id="UP000269669">
    <property type="component" value="Unassembled WGS sequence"/>
</dbReference>
<dbReference type="EMBL" id="RSDW01000001">
    <property type="protein sequence ID" value="RSL16736.1"/>
    <property type="molecule type" value="Genomic_DNA"/>
</dbReference>
<evidence type="ECO:0000313" key="3">
    <source>
        <dbReference type="Proteomes" id="UP000269669"/>
    </source>
</evidence>